<dbReference type="EMBL" id="JACAGC010000002">
    <property type="protein sequence ID" value="KAF6384988.1"/>
    <property type="molecule type" value="Genomic_DNA"/>
</dbReference>
<organism evidence="1 2">
    <name type="scientific">Rhinolophus ferrumequinum</name>
    <name type="common">Greater horseshoe bat</name>
    <dbReference type="NCBI Taxonomy" id="59479"/>
    <lineage>
        <taxon>Eukaryota</taxon>
        <taxon>Metazoa</taxon>
        <taxon>Chordata</taxon>
        <taxon>Craniata</taxon>
        <taxon>Vertebrata</taxon>
        <taxon>Euteleostomi</taxon>
        <taxon>Mammalia</taxon>
        <taxon>Eutheria</taxon>
        <taxon>Laurasiatheria</taxon>
        <taxon>Chiroptera</taxon>
        <taxon>Yinpterochiroptera</taxon>
        <taxon>Rhinolophoidea</taxon>
        <taxon>Rhinolophidae</taxon>
        <taxon>Rhinolophinae</taxon>
        <taxon>Rhinolophus</taxon>
    </lineage>
</organism>
<accession>A0A7J8AF80</accession>
<dbReference type="AlphaFoldDB" id="A0A7J8AF80"/>
<evidence type="ECO:0000313" key="1">
    <source>
        <dbReference type="EMBL" id="KAF6384988.1"/>
    </source>
</evidence>
<protein>
    <submittedName>
        <fullName evidence="1">Uncharacterized protein</fullName>
    </submittedName>
</protein>
<name>A0A7J8AF80_RHIFE</name>
<gene>
    <name evidence="1" type="ORF">mRhiFer1_008841</name>
</gene>
<reference evidence="1 2" key="1">
    <citation type="journal article" date="2020" name="Nature">
        <title>Six reference-quality genomes reveal evolution of bat adaptations.</title>
        <authorList>
            <person name="Jebb D."/>
            <person name="Huang Z."/>
            <person name="Pippel M."/>
            <person name="Hughes G.M."/>
            <person name="Lavrichenko K."/>
            <person name="Devanna P."/>
            <person name="Winkler S."/>
            <person name="Jermiin L.S."/>
            <person name="Skirmuntt E.C."/>
            <person name="Katzourakis A."/>
            <person name="Burkitt-Gray L."/>
            <person name="Ray D.A."/>
            <person name="Sullivan K.A.M."/>
            <person name="Roscito J.G."/>
            <person name="Kirilenko B.M."/>
            <person name="Davalos L.M."/>
            <person name="Corthals A.P."/>
            <person name="Power M.L."/>
            <person name="Jones G."/>
            <person name="Ransome R.D."/>
            <person name="Dechmann D.K.N."/>
            <person name="Locatelli A.G."/>
            <person name="Puechmaille S.J."/>
            <person name="Fedrigo O."/>
            <person name="Jarvis E.D."/>
            <person name="Hiller M."/>
            <person name="Vernes S.C."/>
            <person name="Myers E.W."/>
            <person name="Teeling E.C."/>
        </authorList>
    </citation>
    <scope>NUCLEOTIDE SEQUENCE [LARGE SCALE GENOMIC DNA]</scope>
    <source>
        <strain evidence="1">MRhiFer1</strain>
        <tissue evidence="1">Lung</tissue>
    </source>
</reference>
<dbReference type="Proteomes" id="UP000585614">
    <property type="component" value="Unassembled WGS sequence"/>
</dbReference>
<sequence>MEAKMSHQSPSFLTSHLQIHMQSFRLGTKKDKKQILSSLSNPLAQELSCHGWKSGMGSLLSGGQLVPGHTLPSPAFSLVQQAHAPSTSTPRASKVRLHLHSMSRTHYLQHNLLGFLQNLKVIINLF</sequence>
<comment type="caution">
    <text evidence="1">The sequence shown here is derived from an EMBL/GenBank/DDBJ whole genome shotgun (WGS) entry which is preliminary data.</text>
</comment>
<proteinExistence type="predicted"/>
<evidence type="ECO:0000313" key="2">
    <source>
        <dbReference type="Proteomes" id="UP000585614"/>
    </source>
</evidence>